<keyword evidence="2" id="KW-0285">Flavoprotein</keyword>
<dbReference type="Gene3D" id="3.40.50.80">
    <property type="entry name" value="Nucleotide-binding domain of ferredoxin-NADP reductase (FNR) module"/>
    <property type="match status" value="1"/>
</dbReference>
<evidence type="ECO:0000256" key="9">
    <source>
        <dbReference type="ARBA" id="ARBA00034078"/>
    </source>
</evidence>
<feature type="domain" description="2Fe-2S ferredoxin-type" evidence="11">
    <location>
        <begin position="278"/>
        <end position="362"/>
    </location>
</feature>
<evidence type="ECO:0000256" key="1">
    <source>
        <dbReference type="ARBA" id="ARBA00001974"/>
    </source>
</evidence>
<dbReference type="Gene3D" id="2.40.30.10">
    <property type="entry name" value="Translation factors"/>
    <property type="match status" value="1"/>
</dbReference>
<dbReference type="CDD" id="cd06215">
    <property type="entry name" value="FNR_iron_sulfur_binding_1"/>
    <property type="match status" value="1"/>
</dbReference>
<evidence type="ECO:0000256" key="10">
    <source>
        <dbReference type="ARBA" id="ARBA00061434"/>
    </source>
</evidence>
<evidence type="ECO:0000313" key="13">
    <source>
        <dbReference type="EMBL" id="SDS64926.1"/>
    </source>
</evidence>
<dbReference type="PANTHER" id="PTHR47354:SF6">
    <property type="entry name" value="NADH OXIDOREDUCTASE HCR"/>
    <property type="match status" value="1"/>
</dbReference>
<keyword evidence="8" id="KW-0411">Iron-sulfur</keyword>
<keyword evidence="6" id="KW-0560">Oxidoreductase</keyword>
<dbReference type="InterPro" id="IPR050415">
    <property type="entry name" value="MRET"/>
</dbReference>
<dbReference type="PRINTS" id="PR00410">
    <property type="entry name" value="PHEHYDRXLASE"/>
</dbReference>
<dbReference type="InterPro" id="IPR017927">
    <property type="entry name" value="FAD-bd_FR_type"/>
</dbReference>
<accession>A0ABY0UH61</accession>
<evidence type="ECO:0000259" key="11">
    <source>
        <dbReference type="PROSITE" id="PS51085"/>
    </source>
</evidence>
<dbReference type="InterPro" id="IPR008333">
    <property type="entry name" value="Cbr1-like_FAD-bd_dom"/>
</dbReference>
<evidence type="ECO:0000259" key="12">
    <source>
        <dbReference type="PROSITE" id="PS51384"/>
    </source>
</evidence>
<dbReference type="InterPro" id="IPR036010">
    <property type="entry name" value="2Fe-2S_ferredoxin-like_sf"/>
</dbReference>
<evidence type="ECO:0000256" key="8">
    <source>
        <dbReference type="ARBA" id="ARBA00023014"/>
    </source>
</evidence>
<dbReference type="InterPro" id="IPR001041">
    <property type="entry name" value="2Fe-2S_ferredoxin-type"/>
</dbReference>
<sequence>MDTEPVFSTMERVQVDYWDQETDENLVCIDVHSETHDVKTFTFVSLDGKFFRFRAGQYFAFDLPVNRELTSRCYSISSSPLRPNAISVTVKRVPGGAVSNWMHENLMPNTVVKGFGPLGSFTKSANQTEKYLFLSAGSGITPMMSMVRELADLSATAEVTFVHAARSPQDFIFRDELAILATKLKSLRLILIPEEISNEKSWPGFVGRISQELLSLTVPDISQRLVMCCGPGPFMSAARDITARMGVPGSRYIEESFQDTIPLPVIDPVQEVMAETGYRVEFIKQTRTIDVACDQTVLAAAKKSGIKIPSSCSNGLCGTCKSKLISGSVSMNHNGGIRQREIDAGMFLPCCSTPLSDLVVDR</sequence>
<keyword evidence="4" id="KW-0479">Metal-binding</keyword>
<dbReference type="SUPFAM" id="SSF63380">
    <property type="entry name" value="Riboflavin synthase domain-like"/>
    <property type="match status" value="1"/>
</dbReference>
<reference evidence="13 14" key="1">
    <citation type="submission" date="2016-10" db="EMBL/GenBank/DDBJ databases">
        <authorList>
            <person name="Varghese N."/>
            <person name="Submissions S."/>
        </authorList>
    </citation>
    <scope>NUCLEOTIDE SEQUENCE [LARGE SCALE GENOMIC DNA]</scope>
    <source>
        <strain evidence="13 14">BS3111</strain>
    </source>
</reference>
<dbReference type="InterPro" id="IPR012675">
    <property type="entry name" value="Beta-grasp_dom_sf"/>
</dbReference>
<evidence type="ECO:0000256" key="6">
    <source>
        <dbReference type="ARBA" id="ARBA00023002"/>
    </source>
</evidence>
<dbReference type="EMBL" id="LT629760">
    <property type="protein sequence ID" value="SDS64926.1"/>
    <property type="molecule type" value="Genomic_DNA"/>
</dbReference>
<proteinExistence type="inferred from homology"/>
<gene>
    <name evidence="13" type="ORF">SAMN04490205_3162</name>
</gene>
<evidence type="ECO:0000256" key="2">
    <source>
        <dbReference type="ARBA" id="ARBA00022630"/>
    </source>
</evidence>
<evidence type="ECO:0000256" key="4">
    <source>
        <dbReference type="ARBA" id="ARBA00022723"/>
    </source>
</evidence>
<dbReference type="CDD" id="cd00207">
    <property type="entry name" value="fer2"/>
    <property type="match status" value="1"/>
</dbReference>
<dbReference type="InterPro" id="IPR039261">
    <property type="entry name" value="FNR_nucleotide-bd"/>
</dbReference>
<dbReference type="PROSITE" id="PS51085">
    <property type="entry name" value="2FE2S_FER_2"/>
    <property type="match status" value="1"/>
</dbReference>
<dbReference type="Pfam" id="PF00970">
    <property type="entry name" value="FAD_binding_6"/>
    <property type="match status" value="1"/>
</dbReference>
<dbReference type="InterPro" id="IPR001709">
    <property type="entry name" value="Flavoprot_Pyr_Nucl_cyt_Rdtase"/>
</dbReference>
<organism evidence="13 14">
    <name type="scientific">Pseudomonas trivialis</name>
    <dbReference type="NCBI Taxonomy" id="200450"/>
    <lineage>
        <taxon>Bacteria</taxon>
        <taxon>Pseudomonadati</taxon>
        <taxon>Pseudomonadota</taxon>
        <taxon>Gammaproteobacteria</taxon>
        <taxon>Pseudomonadales</taxon>
        <taxon>Pseudomonadaceae</taxon>
        <taxon>Pseudomonas</taxon>
    </lineage>
</organism>
<dbReference type="Proteomes" id="UP000183126">
    <property type="component" value="Chromosome I"/>
</dbReference>
<dbReference type="Pfam" id="PF00175">
    <property type="entry name" value="NAD_binding_1"/>
    <property type="match status" value="1"/>
</dbReference>
<keyword evidence="14" id="KW-1185">Reference proteome</keyword>
<feature type="domain" description="FAD-binding FR-type" evidence="12">
    <location>
        <begin position="21"/>
        <end position="124"/>
    </location>
</feature>
<dbReference type="Pfam" id="PF00111">
    <property type="entry name" value="Fer2"/>
    <property type="match status" value="1"/>
</dbReference>
<protein>
    <submittedName>
        <fullName evidence="13">Ferredoxin-NADP reductase</fullName>
    </submittedName>
</protein>
<dbReference type="PRINTS" id="PR00371">
    <property type="entry name" value="FPNCR"/>
</dbReference>
<dbReference type="Gene3D" id="3.10.20.30">
    <property type="match status" value="1"/>
</dbReference>
<comment type="similarity">
    <text evidence="10">In the N-terminal section; belongs to the FAD-binding oxidoreductase type 6 family.</text>
</comment>
<dbReference type="InterPro" id="IPR001433">
    <property type="entry name" value="OxRdtase_FAD/NAD-bd"/>
</dbReference>
<keyword evidence="5" id="KW-0274">FAD</keyword>
<evidence type="ECO:0000313" key="14">
    <source>
        <dbReference type="Proteomes" id="UP000183126"/>
    </source>
</evidence>
<keyword evidence="7" id="KW-0408">Iron</keyword>
<dbReference type="PROSITE" id="PS51384">
    <property type="entry name" value="FAD_FR"/>
    <property type="match status" value="1"/>
</dbReference>
<keyword evidence="3" id="KW-0001">2Fe-2S</keyword>
<dbReference type="PANTHER" id="PTHR47354">
    <property type="entry name" value="NADH OXIDOREDUCTASE HCR"/>
    <property type="match status" value="1"/>
</dbReference>
<dbReference type="SUPFAM" id="SSF54292">
    <property type="entry name" value="2Fe-2S ferredoxin-like"/>
    <property type="match status" value="1"/>
</dbReference>
<comment type="cofactor">
    <cofactor evidence="1">
        <name>FAD</name>
        <dbReference type="ChEBI" id="CHEBI:57692"/>
    </cofactor>
</comment>
<evidence type="ECO:0000256" key="3">
    <source>
        <dbReference type="ARBA" id="ARBA00022714"/>
    </source>
</evidence>
<dbReference type="PROSITE" id="PS00197">
    <property type="entry name" value="2FE2S_FER_1"/>
    <property type="match status" value="1"/>
</dbReference>
<name>A0ABY0UH61_9PSED</name>
<evidence type="ECO:0000256" key="7">
    <source>
        <dbReference type="ARBA" id="ARBA00023004"/>
    </source>
</evidence>
<dbReference type="InterPro" id="IPR017938">
    <property type="entry name" value="Riboflavin_synthase-like_b-brl"/>
</dbReference>
<dbReference type="InterPro" id="IPR006058">
    <property type="entry name" value="2Fe2S_fd_BS"/>
</dbReference>
<evidence type="ECO:0000256" key="5">
    <source>
        <dbReference type="ARBA" id="ARBA00022827"/>
    </source>
</evidence>
<dbReference type="SUPFAM" id="SSF52343">
    <property type="entry name" value="Ferredoxin reductase-like, C-terminal NADP-linked domain"/>
    <property type="match status" value="1"/>
</dbReference>
<dbReference type="RefSeq" id="WP_069665361.1">
    <property type="nucleotide sequence ID" value="NZ_JYLK01000007.1"/>
</dbReference>
<comment type="cofactor">
    <cofactor evidence="9">
        <name>[2Fe-2S] cluster</name>
        <dbReference type="ChEBI" id="CHEBI:190135"/>
    </cofactor>
</comment>